<name>A0A8T0IIH3_CERPU</name>
<keyword evidence="3" id="KW-1185">Reference proteome</keyword>
<feature type="compositionally biased region" description="Polar residues" evidence="1">
    <location>
        <begin position="75"/>
        <end position="84"/>
    </location>
</feature>
<feature type="region of interest" description="Disordered" evidence="1">
    <location>
        <begin position="35"/>
        <end position="143"/>
    </location>
</feature>
<feature type="region of interest" description="Disordered" evidence="1">
    <location>
        <begin position="1"/>
        <end position="23"/>
    </location>
</feature>
<evidence type="ECO:0000256" key="1">
    <source>
        <dbReference type="SAM" id="MobiDB-lite"/>
    </source>
</evidence>
<protein>
    <submittedName>
        <fullName evidence="2">Uncharacterized protein</fullName>
    </submittedName>
</protein>
<dbReference type="EMBL" id="CM026423">
    <property type="protein sequence ID" value="KAG0582719.1"/>
    <property type="molecule type" value="Genomic_DNA"/>
</dbReference>
<comment type="caution">
    <text evidence="2">The sequence shown here is derived from an EMBL/GenBank/DDBJ whole genome shotgun (WGS) entry which is preliminary data.</text>
</comment>
<gene>
    <name evidence="2" type="ORF">KC19_3G080100</name>
</gene>
<reference evidence="2" key="1">
    <citation type="submission" date="2020-06" db="EMBL/GenBank/DDBJ databases">
        <title>WGS assembly of Ceratodon purpureus strain R40.</title>
        <authorList>
            <person name="Carey S.B."/>
            <person name="Jenkins J."/>
            <person name="Shu S."/>
            <person name="Lovell J.T."/>
            <person name="Sreedasyam A."/>
            <person name="Maumus F."/>
            <person name="Tiley G.P."/>
            <person name="Fernandez-Pozo N."/>
            <person name="Barry K."/>
            <person name="Chen C."/>
            <person name="Wang M."/>
            <person name="Lipzen A."/>
            <person name="Daum C."/>
            <person name="Saski C.A."/>
            <person name="Payton A.C."/>
            <person name="Mcbreen J.C."/>
            <person name="Conrad R.E."/>
            <person name="Kollar L.M."/>
            <person name="Olsson S."/>
            <person name="Huttunen S."/>
            <person name="Landis J.B."/>
            <person name="Wickett N.J."/>
            <person name="Johnson M.G."/>
            <person name="Rensing S.A."/>
            <person name="Grimwood J."/>
            <person name="Schmutz J."/>
            <person name="Mcdaniel S.F."/>
        </authorList>
    </citation>
    <scope>NUCLEOTIDE SEQUENCE</scope>
    <source>
        <strain evidence="2">R40</strain>
    </source>
</reference>
<sequence>MRSLPPHARSQPPPPAPAPATSFYCPQFGIYHPTHIAARPHRSHQSSQLTPEPRPSLISHLARTLSDFRDPSRSAGPQQQPTTHQTREERLRVADGPALGFQVAGEPRRTSHLAAPSGGLSGGHGGVIFVDRSRGGRRTSRWD</sequence>
<evidence type="ECO:0000313" key="2">
    <source>
        <dbReference type="EMBL" id="KAG0582719.1"/>
    </source>
</evidence>
<feature type="compositionally biased region" description="Low complexity" evidence="1">
    <location>
        <begin position="1"/>
        <end position="10"/>
    </location>
</feature>
<accession>A0A8T0IIH3</accession>
<proteinExistence type="predicted"/>
<dbReference type="AlphaFoldDB" id="A0A8T0IIH3"/>
<organism evidence="2 3">
    <name type="scientific">Ceratodon purpureus</name>
    <name type="common">Fire moss</name>
    <name type="synonym">Dicranum purpureum</name>
    <dbReference type="NCBI Taxonomy" id="3225"/>
    <lineage>
        <taxon>Eukaryota</taxon>
        <taxon>Viridiplantae</taxon>
        <taxon>Streptophyta</taxon>
        <taxon>Embryophyta</taxon>
        <taxon>Bryophyta</taxon>
        <taxon>Bryophytina</taxon>
        <taxon>Bryopsida</taxon>
        <taxon>Dicranidae</taxon>
        <taxon>Pseudoditrichales</taxon>
        <taxon>Ditrichaceae</taxon>
        <taxon>Ceratodon</taxon>
    </lineage>
</organism>
<dbReference type="Proteomes" id="UP000822688">
    <property type="component" value="Chromosome 3"/>
</dbReference>
<evidence type="ECO:0000313" key="3">
    <source>
        <dbReference type="Proteomes" id="UP000822688"/>
    </source>
</evidence>